<feature type="compositionally biased region" description="Polar residues" evidence="1">
    <location>
        <begin position="52"/>
        <end position="61"/>
    </location>
</feature>
<gene>
    <name evidence="2" type="ORF">M5D96_007848</name>
</gene>
<feature type="compositionally biased region" description="Polar residues" evidence="1">
    <location>
        <begin position="7"/>
        <end position="20"/>
    </location>
</feature>
<comment type="caution">
    <text evidence="2">The sequence shown here is derived from an EMBL/GenBank/DDBJ whole genome shotgun (WGS) entry which is preliminary data.</text>
</comment>
<reference evidence="2" key="1">
    <citation type="journal article" date="2023" name="Genome Biol. Evol.">
        <title>Long-read-based Genome Assembly of Drosophila gunungcola Reveals Fewer Chemosensory Genes in Flower-breeding Species.</title>
        <authorList>
            <person name="Negi A."/>
            <person name="Liao B.Y."/>
            <person name="Yeh S.D."/>
        </authorList>
    </citation>
    <scope>NUCLEOTIDE SEQUENCE</scope>
    <source>
        <strain evidence="2">Sukarami</strain>
    </source>
</reference>
<feature type="region of interest" description="Disordered" evidence="1">
    <location>
        <begin position="81"/>
        <end position="114"/>
    </location>
</feature>
<feature type="compositionally biased region" description="Acidic residues" evidence="1">
    <location>
        <begin position="104"/>
        <end position="114"/>
    </location>
</feature>
<keyword evidence="3" id="KW-1185">Reference proteome</keyword>
<dbReference type="EMBL" id="JAMKOV010000006">
    <property type="protein sequence ID" value="KAI8039131.1"/>
    <property type="molecule type" value="Genomic_DNA"/>
</dbReference>
<proteinExistence type="predicted"/>
<dbReference type="Proteomes" id="UP001059596">
    <property type="component" value="Unassembled WGS sequence"/>
</dbReference>
<protein>
    <submittedName>
        <fullName evidence="2">Uncharacterized protein</fullName>
    </submittedName>
</protein>
<evidence type="ECO:0000256" key="1">
    <source>
        <dbReference type="SAM" id="MobiDB-lite"/>
    </source>
</evidence>
<feature type="compositionally biased region" description="Polar residues" evidence="1">
    <location>
        <begin position="89"/>
        <end position="103"/>
    </location>
</feature>
<evidence type="ECO:0000313" key="3">
    <source>
        <dbReference type="Proteomes" id="UP001059596"/>
    </source>
</evidence>
<dbReference type="AlphaFoldDB" id="A0A9P9YLI8"/>
<organism evidence="2 3">
    <name type="scientific">Drosophila gunungcola</name>
    <name type="common">fruit fly</name>
    <dbReference type="NCBI Taxonomy" id="103775"/>
    <lineage>
        <taxon>Eukaryota</taxon>
        <taxon>Metazoa</taxon>
        <taxon>Ecdysozoa</taxon>
        <taxon>Arthropoda</taxon>
        <taxon>Hexapoda</taxon>
        <taxon>Insecta</taxon>
        <taxon>Pterygota</taxon>
        <taxon>Neoptera</taxon>
        <taxon>Endopterygota</taxon>
        <taxon>Diptera</taxon>
        <taxon>Brachycera</taxon>
        <taxon>Muscomorpha</taxon>
        <taxon>Ephydroidea</taxon>
        <taxon>Drosophilidae</taxon>
        <taxon>Drosophila</taxon>
        <taxon>Sophophora</taxon>
    </lineage>
</organism>
<feature type="region of interest" description="Disordered" evidence="1">
    <location>
        <begin position="1"/>
        <end position="69"/>
    </location>
</feature>
<evidence type="ECO:0000313" key="2">
    <source>
        <dbReference type="EMBL" id="KAI8039131.1"/>
    </source>
</evidence>
<name>A0A9P9YLI8_9MUSC</name>
<accession>A0A9P9YLI8</accession>
<sequence>MLPSSYYPETSSTRDSSSRNIGHLLMPDGELNMPFLYSRSSRQGQRMPPQSDPSNLESSPLSDDEKRERIRLQRLMRHPDHLEWFSDPESPTNETPRETFSGSETDDDWLLPMM</sequence>